<comment type="function">
    <text evidence="7">Responsible for the coupling of flagellin expression to flagellar assembly by preventing expression of the flagellin genes when a component of the middle class of proteins is defective. It negatively regulates flagellar genes by inhibiting the activity of FliA by directly binding to FliA.</text>
</comment>
<dbReference type="GO" id="GO:0045892">
    <property type="term" value="P:negative regulation of DNA-templated transcription"/>
    <property type="evidence" value="ECO:0007669"/>
    <property type="project" value="InterPro"/>
</dbReference>
<sequence length="98" mass="10401">MEINGKLPPVYTRQTVNAGLKPASTGTAPVGGAAPEERVALSERAREMNAAHQAVSRMPEVDLEKVARIKAQVQAGTYRPDAEETAARMLAESLLATS</sequence>
<keyword evidence="6" id="KW-0804">Transcription</keyword>
<evidence type="ECO:0000256" key="3">
    <source>
        <dbReference type="ARBA" id="ARBA00022491"/>
    </source>
</evidence>
<evidence type="ECO:0000256" key="5">
    <source>
        <dbReference type="ARBA" id="ARBA00023015"/>
    </source>
</evidence>
<dbReference type="SUPFAM" id="SSF101498">
    <property type="entry name" value="Anti-sigma factor FlgM"/>
    <property type="match status" value="1"/>
</dbReference>
<dbReference type="Proteomes" id="UP001165427">
    <property type="component" value="Unassembled WGS sequence"/>
</dbReference>
<dbReference type="Pfam" id="PF04316">
    <property type="entry name" value="FlgM"/>
    <property type="match status" value="1"/>
</dbReference>
<dbReference type="InterPro" id="IPR035890">
    <property type="entry name" value="Anti-sigma-28_factor_FlgM_sf"/>
</dbReference>
<evidence type="ECO:0000259" key="9">
    <source>
        <dbReference type="Pfam" id="PF04316"/>
    </source>
</evidence>
<dbReference type="RefSeq" id="WP_246906875.1">
    <property type="nucleotide sequence ID" value="NZ_JALJRB010000009.1"/>
</dbReference>
<organism evidence="10 11">
    <name type="scientific">Desulfatitalea alkaliphila</name>
    <dbReference type="NCBI Taxonomy" id="2929485"/>
    <lineage>
        <taxon>Bacteria</taxon>
        <taxon>Pseudomonadati</taxon>
        <taxon>Thermodesulfobacteriota</taxon>
        <taxon>Desulfobacteria</taxon>
        <taxon>Desulfobacterales</taxon>
        <taxon>Desulfosarcinaceae</taxon>
        <taxon>Desulfatitalea</taxon>
    </lineage>
</organism>
<keyword evidence="10" id="KW-0282">Flagellum</keyword>
<dbReference type="AlphaFoldDB" id="A0AA41R148"/>
<evidence type="ECO:0000256" key="1">
    <source>
        <dbReference type="ARBA" id="ARBA00005322"/>
    </source>
</evidence>
<keyword evidence="10" id="KW-0969">Cilium</keyword>
<proteinExistence type="inferred from homology"/>
<evidence type="ECO:0000256" key="2">
    <source>
        <dbReference type="ARBA" id="ARBA00017823"/>
    </source>
</evidence>
<dbReference type="EMBL" id="JALJRB010000009">
    <property type="protein sequence ID" value="MCJ8500957.1"/>
    <property type="molecule type" value="Genomic_DNA"/>
</dbReference>
<dbReference type="InterPro" id="IPR007412">
    <property type="entry name" value="FlgM"/>
</dbReference>
<keyword evidence="10" id="KW-0966">Cell projection</keyword>
<reference evidence="10" key="1">
    <citation type="submission" date="2022-04" db="EMBL/GenBank/DDBJ databases">
        <title>Desulfatitalea alkaliphila sp. nov., a novel anaerobic sulfate-reducing bacterium isolated from terrestrial mud volcano, Taman Peninsula, Russia.</title>
        <authorList>
            <person name="Khomyakova M.A."/>
            <person name="Merkel A.Y."/>
            <person name="Slobodkin A.I."/>
        </authorList>
    </citation>
    <scope>NUCLEOTIDE SEQUENCE</scope>
    <source>
        <strain evidence="10">M08but</strain>
    </source>
</reference>
<dbReference type="NCBIfam" id="TIGR03824">
    <property type="entry name" value="FlgM_jcvi"/>
    <property type="match status" value="1"/>
</dbReference>
<accession>A0AA41R148</accession>
<comment type="caution">
    <text evidence="10">The sequence shown here is derived from an EMBL/GenBank/DDBJ whole genome shotgun (WGS) entry which is preliminary data.</text>
</comment>
<evidence type="ECO:0000256" key="8">
    <source>
        <dbReference type="ARBA" id="ARBA00030117"/>
    </source>
</evidence>
<keyword evidence="3" id="KW-0678">Repressor</keyword>
<gene>
    <name evidence="10" type="primary">flgM</name>
    <name evidence="10" type="ORF">MRX98_10270</name>
</gene>
<evidence type="ECO:0000256" key="6">
    <source>
        <dbReference type="ARBA" id="ARBA00023163"/>
    </source>
</evidence>
<keyword evidence="4" id="KW-1005">Bacterial flagellum biogenesis</keyword>
<comment type="similarity">
    <text evidence="1">Belongs to the FlgM family.</text>
</comment>
<feature type="domain" description="Anti-sigma-28 factor FlgM C-terminal" evidence="9">
    <location>
        <begin position="38"/>
        <end position="90"/>
    </location>
</feature>
<protein>
    <recommendedName>
        <fullName evidence="2">Negative regulator of flagellin synthesis</fullName>
    </recommendedName>
    <alternativeName>
        <fullName evidence="8">Anti-sigma-28 factor</fullName>
    </alternativeName>
</protein>
<keyword evidence="11" id="KW-1185">Reference proteome</keyword>
<evidence type="ECO:0000313" key="10">
    <source>
        <dbReference type="EMBL" id="MCJ8500957.1"/>
    </source>
</evidence>
<keyword evidence="5" id="KW-0805">Transcription regulation</keyword>
<evidence type="ECO:0000256" key="4">
    <source>
        <dbReference type="ARBA" id="ARBA00022795"/>
    </source>
</evidence>
<evidence type="ECO:0000256" key="7">
    <source>
        <dbReference type="ARBA" id="ARBA00024739"/>
    </source>
</evidence>
<name>A0AA41R148_9BACT</name>
<evidence type="ECO:0000313" key="11">
    <source>
        <dbReference type="Proteomes" id="UP001165427"/>
    </source>
</evidence>
<dbReference type="GO" id="GO:0044781">
    <property type="term" value="P:bacterial-type flagellum organization"/>
    <property type="evidence" value="ECO:0007669"/>
    <property type="project" value="UniProtKB-KW"/>
</dbReference>
<dbReference type="InterPro" id="IPR031316">
    <property type="entry name" value="FlgM_C"/>
</dbReference>